<evidence type="ECO:0000256" key="1">
    <source>
        <dbReference type="SAM" id="Coils"/>
    </source>
</evidence>
<name>A0A8J7IUV1_9FLAO</name>
<comment type="caution">
    <text evidence="2">The sequence shown here is derived from an EMBL/GenBank/DDBJ whole genome shotgun (WGS) entry which is preliminary data.</text>
</comment>
<protein>
    <submittedName>
        <fullName evidence="2">Uncharacterized protein</fullName>
    </submittedName>
</protein>
<proteinExistence type="predicted"/>
<reference evidence="2" key="1">
    <citation type="submission" date="2020-12" db="EMBL/GenBank/DDBJ databases">
        <title>Snuella sp. nov., isolated from sediment in Incheon.</title>
        <authorList>
            <person name="Kim W."/>
        </authorList>
    </citation>
    <scope>NUCLEOTIDE SEQUENCE</scope>
    <source>
        <strain evidence="2">CAU 1569</strain>
    </source>
</reference>
<keyword evidence="3" id="KW-1185">Reference proteome</keyword>
<gene>
    <name evidence="2" type="ORF">JF259_03505</name>
</gene>
<feature type="coiled-coil region" evidence="1">
    <location>
        <begin position="140"/>
        <end position="181"/>
    </location>
</feature>
<dbReference type="RefSeq" id="WP_199113390.1">
    <property type="nucleotide sequence ID" value="NZ_JAELVQ010000002.1"/>
</dbReference>
<sequence length="254" mass="29462">MKKHYLCFVIFIIYSEFQAQEQFNDVDSDLVYAYSHVKSAYKSNNITHLKYYANRSLEAFKRAKPKLKACNCETAYDNAYDSIELLAHVDNAETFEDGRFYVKRARDLAKQSIIDLDKCTVGNTTNATEEVASESSNDDIATLQHEQNKLKEMQEALRLKGQQIKEKIEEQKQKELDLKKEQLIKSYKEVLASNIKSYNELLETCNCKYEVFDPVDKTETIKTRSVEDIKTYFVNGLKDLTSNYLSQLELCDVD</sequence>
<accession>A0A8J7IUV1</accession>
<keyword evidence="1" id="KW-0175">Coiled coil</keyword>
<dbReference type="Proteomes" id="UP000610931">
    <property type="component" value="Unassembled WGS sequence"/>
</dbReference>
<dbReference type="EMBL" id="JAELVQ010000002">
    <property type="protein sequence ID" value="MBJ6367150.1"/>
    <property type="molecule type" value="Genomic_DNA"/>
</dbReference>
<evidence type="ECO:0000313" key="2">
    <source>
        <dbReference type="EMBL" id="MBJ6367150.1"/>
    </source>
</evidence>
<dbReference type="AlphaFoldDB" id="A0A8J7IUV1"/>
<evidence type="ECO:0000313" key="3">
    <source>
        <dbReference type="Proteomes" id="UP000610931"/>
    </source>
</evidence>
<organism evidence="2 3">
    <name type="scientific">Snuella sedimenti</name>
    <dbReference type="NCBI Taxonomy" id="2798802"/>
    <lineage>
        <taxon>Bacteria</taxon>
        <taxon>Pseudomonadati</taxon>
        <taxon>Bacteroidota</taxon>
        <taxon>Flavobacteriia</taxon>
        <taxon>Flavobacteriales</taxon>
        <taxon>Flavobacteriaceae</taxon>
        <taxon>Snuella</taxon>
    </lineage>
</organism>